<dbReference type="InterPro" id="IPR050482">
    <property type="entry name" value="Sensor_HK_TwoCompSys"/>
</dbReference>
<feature type="transmembrane region" description="Helical" evidence="10">
    <location>
        <begin position="102"/>
        <end position="120"/>
    </location>
</feature>
<feature type="transmembrane region" description="Helical" evidence="10">
    <location>
        <begin position="77"/>
        <end position="96"/>
    </location>
</feature>
<dbReference type="PANTHER" id="PTHR24421:SF10">
    <property type="entry name" value="NITRATE_NITRITE SENSOR PROTEIN NARQ"/>
    <property type="match status" value="1"/>
</dbReference>
<dbReference type="Proteomes" id="UP001320766">
    <property type="component" value="Unassembled WGS sequence"/>
</dbReference>
<dbReference type="SUPFAM" id="SSF55874">
    <property type="entry name" value="ATPase domain of HSP90 chaperone/DNA topoisomerase II/histidine kinase"/>
    <property type="match status" value="2"/>
</dbReference>
<keyword evidence="10" id="KW-0812">Transmembrane</keyword>
<comment type="catalytic activity">
    <reaction evidence="1">
        <text>ATP + protein L-histidine = ADP + protein N-phospho-L-histidine.</text>
        <dbReference type="EC" id="2.7.13.3"/>
    </reaction>
</comment>
<feature type="transmembrane region" description="Helical" evidence="10">
    <location>
        <begin position="48"/>
        <end position="70"/>
    </location>
</feature>
<proteinExistence type="predicted"/>
<evidence type="ECO:0000256" key="7">
    <source>
        <dbReference type="ARBA" id="ARBA00022840"/>
    </source>
</evidence>
<evidence type="ECO:0000256" key="8">
    <source>
        <dbReference type="ARBA" id="ARBA00023012"/>
    </source>
</evidence>
<comment type="caution">
    <text evidence="12">The sequence shown here is derived from an EMBL/GenBank/DDBJ whole genome shotgun (WGS) entry which is preliminary data.</text>
</comment>
<keyword evidence="13" id="KW-1185">Reference proteome</keyword>
<dbReference type="GO" id="GO:0016301">
    <property type="term" value="F:kinase activity"/>
    <property type="evidence" value="ECO:0007669"/>
    <property type="project" value="UniProtKB-KW"/>
</dbReference>
<keyword evidence="4" id="KW-0808">Transferase</keyword>
<evidence type="ECO:0000256" key="5">
    <source>
        <dbReference type="ARBA" id="ARBA00022741"/>
    </source>
</evidence>
<evidence type="ECO:0000313" key="12">
    <source>
        <dbReference type="EMBL" id="MCP2350393.1"/>
    </source>
</evidence>
<dbReference type="PANTHER" id="PTHR24421">
    <property type="entry name" value="NITRATE/NITRITE SENSOR PROTEIN NARX-RELATED"/>
    <property type="match status" value="1"/>
</dbReference>
<keyword evidence="5" id="KW-0547">Nucleotide-binding</keyword>
<evidence type="ECO:0000256" key="9">
    <source>
        <dbReference type="SAM" id="MobiDB-lite"/>
    </source>
</evidence>
<keyword evidence="8" id="KW-0902">Two-component regulatory system</keyword>
<feature type="compositionally biased region" description="Polar residues" evidence="9">
    <location>
        <begin position="351"/>
        <end position="371"/>
    </location>
</feature>
<feature type="compositionally biased region" description="Basic and acidic residues" evidence="9">
    <location>
        <begin position="574"/>
        <end position="585"/>
    </location>
</feature>
<evidence type="ECO:0000256" key="3">
    <source>
        <dbReference type="ARBA" id="ARBA00022553"/>
    </source>
</evidence>
<accession>A0ABT1K8R4</accession>
<feature type="transmembrane region" description="Helical" evidence="10">
    <location>
        <begin position="127"/>
        <end position="145"/>
    </location>
</feature>
<keyword evidence="7" id="KW-0067">ATP-binding</keyword>
<evidence type="ECO:0000256" key="4">
    <source>
        <dbReference type="ARBA" id="ARBA00022679"/>
    </source>
</evidence>
<feature type="region of interest" description="Disordered" evidence="9">
    <location>
        <begin position="303"/>
        <end position="337"/>
    </location>
</feature>
<reference evidence="12 13" key="1">
    <citation type="submission" date="2022-06" db="EMBL/GenBank/DDBJ databases">
        <title>Sequencing the genomes of 1000 actinobacteria strains.</title>
        <authorList>
            <person name="Klenk H.-P."/>
        </authorList>
    </citation>
    <scope>NUCLEOTIDE SEQUENCE [LARGE SCALE GENOMIC DNA]</scope>
    <source>
        <strain evidence="12 13">DSM 44170</strain>
    </source>
</reference>
<feature type="region of interest" description="Disordered" evidence="9">
    <location>
        <begin position="351"/>
        <end position="432"/>
    </location>
</feature>
<feature type="region of interest" description="Disordered" evidence="9">
    <location>
        <begin position="510"/>
        <end position="627"/>
    </location>
</feature>
<keyword evidence="10" id="KW-0472">Membrane</keyword>
<organism evidence="12 13">
    <name type="scientific">Nonomuraea roseoviolacea subsp. carminata</name>
    <dbReference type="NCBI Taxonomy" id="160689"/>
    <lineage>
        <taxon>Bacteria</taxon>
        <taxon>Bacillati</taxon>
        <taxon>Actinomycetota</taxon>
        <taxon>Actinomycetes</taxon>
        <taxon>Streptosporangiales</taxon>
        <taxon>Streptosporangiaceae</taxon>
        <taxon>Nonomuraea</taxon>
    </lineage>
</organism>
<evidence type="ECO:0000256" key="6">
    <source>
        <dbReference type="ARBA" id="ARBA00022777"/>
    </source>
</evidence>
<dbReference type="Gene3D" id="1.20.5.1930">
    <property type="match status" value="1"/>
</dbReference>
<evidence type="ECO:0000256" key="2">
    <source>
        <dbReference type="ARBA" id="ARBA00012438"/>
    </source>
</evidence>
<evidence type="ECO:0000259" key="11">
    <source>
        <dbReference type="Pfam" id="PF07730"/>
    </source>
</evidence>
<gene>
    <name evidence="12" type="ORF">HD595_006515</name>
</gene>
<dbReference type="EMBL" id="JAMZEC010000001">
    <property type="protein sequence ID" value="MCP2350393.1"/>
    <property type="molecule type" value="Genomic_DNA"/>
</dbReference>
<evidence type="ECO:0000256" key="10">
    <source>
        <dbReference type="SAM" id="Phobius"/>
    </source>
</evidence>
<feature type="domain" description="Signal transduction histidine kinase subgroup 3 dimerisation and phosphoacceptor" evidence="11">
    <location>
        <begin position="193"/>
        <end position="258"/>
    </location>
</feature>
<dbReference type="InterPro" id="IPR011712">
    <property type="entry name" value="Sig_transdc_His_kin_sub3_dim/P"/>
</dbReference>
<dbReference type="Gene3D" id="3.30.565.10">
    <property type="entry name" value="Histidine kinase-like ATPase, C-terminal domain"/>
    <property type="match status" value="2"/>
</dbReference>
<dbReference type="Pfam" id="PF07730">
    <property type="entry name" value="HisKA_3"/>
    <property type="match status" value="1"/>
</dbReference>
<evidence type="ECO:0000256" key="1">
    <source>
        <dbReference type="ARBA" id="ARBA00000085"/>
    </source>
</evidence>
<keyword evidence="10" id="KW-1133">Transmembrane helix</keyword>
<evidence type="ECO:0000313" key="13">
    <source>
        <dbReference type="Proteomes" id="UP001320766"/>
    </source>
</evidence>
<feature type="region of interest" description="Disordered" evidence="9">
    <location>
        <begin position="264"/>
        <end position="289"/>
    </location>
</feature>
<sequence length="664" mass="69441">MQVTPPPLLKRVPPGAWAALAWCAGLAFTFLMRIRLPGEWEPALLPGALLYQVDGLTFLAVATGMTLAACRLLTRRPLVALGLMLASSVIACVPLGVGEIPFAQYLAVDVALYVIAAARSRRTARAALFWALALLGGYLTTRTLFGWPVGTSAELAVAMGAVIAWLIGRSSHQAREHAEALTARAAAQAVTDERLRISRDLHDTVAHSMGVIALQAGAARRVIDTQPARAREALAEIEAVGRETLSGLRRMVGTLRQPEAYDSTQAAVGVPSGHPQSTPHGAAAPSRIRVPGVIARIMTDRLAMTPTHDQASARPTRRVFGDASPPQSSPPSSPLLSLLERPTSALHLANRSQTDDSGGVQPVSSLLSTPTAAPGAADAHLDPGSATSIPGCGAAVRGPVPDLPPGSRERRPAPPRPHLMTADREEDGRLSPGLANLDRLAATTTQAGVRVDVRRLGKPRPLRADLDVSAYRVIQEAVTNVVRHAAVDSCQVSVEYHQDALSIEILNDGPIRSLAGEGGFRTADDPTPMEPSTPTNDRTPAEAPTPTDDRTPAESLTPMDDPAPAKPPAPTNGRTRDGGHVKGDSLAEGSCHAFTRGSAHASGSADPAGESGHGSSGAHRGKGDGFGLTGMRERVHLLDGEFFAGPRPQGGFRVAVRLPLPAGA</sequence>
<feature type="transmembrane region" description="Helical" evidence="10">
    <location>
        <begin position="12"/>
        <end position="36"/>
    </location>
</feature>
<name>A0ABT1K8R4_9ACTN</name>
<keyword evidence="6 12" id="KW-0418">Kinase</keyword>
<keyword evidence="3" id="KW-0597">Phosphoprotein</keyword>
<dbReference type="CDD" id="cd16917">
    <property type="entry name" value="HATPase_UhpB-NarQ-NarX-like"/>
    <property type="match status" value="1"/>
</dbReference>
<protein>
    <recommendedName>
        <fullName evidence="2">histidine kinase</fullName>
        <ecNumber evidence="2">2.7.13.3</ecNumber>
    </recommendedName>
</protein>
<dbReference type="EC" id="2.7.13.3" evidence="2"/>
<dbReference type="RefSeq" id="WP_308211288.1">
    <property type="nucleotide sequence ID" value="NZ_BAAAVE010000003.1"/>
</dbReference>
<dbReference type="InterPro" id="IPR036890">
    <property type="entry name" value="HATPase_C_sf"/>
</dbReference>